<gene>
    <name evidence="3" type="ORF">M0811_13585</name>
</gene>
<proteinExistence type="inferred from homology"/>
<dbReference type="PANTHER" id="PTHR10803:SF3">
    <property type="entry name" value="ATPASE GET3"/>
    <property type="match status" value="1"/>
</dbReference>
<feature type="domain" description="ArsA/GET3 Anion-transporting ATPase-like" evidence="2">
    <location>
        <begin position="24"/>
        <end position="282"/>
    </location>
</feature>
<dbReference type="EMBL" id="JAPDFW010000142">
    <property type="protein sequence ID" value="KAJ5066472.1"/>
    <property type="molecule type" value="Genomic_DNA"/>
</dbReference>
<evidence type="ECO:0000259" key="2">
    <source>
        <dbReference type="Pfam" id="PF02374"/>
    </source>
</evidence>
<evidence type="ECO:0000313" key="3">
    <source>
        <dbReference type="EMBL" id="KAJ5066472.1"/>
    </source>
</evidence>
<dbReference type="InterPro" id="IPR027417">
    <property type="entry name" value="P-loop_NTPase"/>
</dbReference>
<dbReference type="InterPro" id="IPR016300">
    <property type="entry name" value="ATPase_ArsA/GET3"/>
</dbReference>
<dbReference type="OrthoDB" id="1770at2759"/>
<dbReference type="Pfam" id="PF02374">
    <property type="entry name" value="ArsA_ATPase"/>
    <property type="match status" value="2"/>
</dbReference>
<dbReference type="Gene3D" id="3.40.50.300">
    <property type="entry name" value="P-loop containing nucleotide triphosphate hydrolases"/>
    <property type="match status" value="1"/>
</dbReference>
<protein>
    <submittedName>
        <fullName evidence="3">Atpase asna1</fullName>
    </submittedName>
</protein>
<feature type="domain" description="ArsA/GET3 Anion-transporting ATPase-like" evidence="2">
    <location>
        <begin position="308"/>
        <end position="378"/>
    </location>
</feature>
<dbReference type="AlphaFoldDB" id="A0A9Q0L564"/>
<dbReference type="GO" id="GO:0043529">
    <property type="term" value="C:GET complex"/>
    <property type="evidence" value="ECO:0007669"/>
    <property type="project" value="TreeGrafter"/>
</dbReference>
<evidence type="ECO:0000313" key="4">
    <source>
        <dbReference type="Proteomes" id="UP001149090"/>
    </source>
</evidence>
<organism evidence="3 4">
    <name type="scientific">Anaeramoeba ignava</name>
    <name type="common">Anaerobic marine amoeba</name>
    <dbReference type="NCBI Taxonomy" id="1746090"/>
    <lineage>
        <taxon>Eukaryota</taxon>
        <taxon>Metamonada</taxon>
        <taxon>Anaeramoebidae</taxon>
        <taxon>Anaeramoeba</taxon>
    </lineage>
</organism>
<comment type="caution">
    <text evidence="3">The sequence shown here is derived from an EMBL/GenBank/DDBJ whole genome shotgun (WGS) entry which is preliminary data.</text>
</comment>
<accession>A0A9Q0L564</accession>
<keyword evidence="4" id="KW-1185">Reference proteome</keyword>
<sequence length="381" mass="43413">MELTENLQQLESTLQNLLEAPNLEWILVGGKGGVGKTTISCSIAMKFAEVRESVLLISTDPAHNLSDTFDQHIGKEPTQINGVPNLFAMEIDPITQTKQIEQKSEKIFEKAKKDESLGFFQNLLNDLSTSVPGVDEMTSFSQLMKSVSEMKYSVIIFDTAPTGHTIRFLSLSETMDQPLTQILNLNPDTFDTVSKIANSLLGKDDIDDDESNQEKLNKMSKAMHTVSSRFKDKEKTTFVHVCIPEFLSIYETERMVQELFRFGIHSQNIVVNQLIFPEKSAKLLEILKIDDDELITNENNNNNNNDNNMNIDNQIIDKNDTICIMENCPLCNSRALMQQNYLSDVEVLYQDFHVVKVPLNPFEIRGIRRIKNFSKLLFEKY</sequence>
<name>A0A9Q0L564_ANAIG</name>
<dbReference type="GO" id="GO:0005524">
    <property type="term" value="F:ATP binding"/>
    <property type="evidence" value="ECO:0007669"/>
    <property type="project" value="InterPro"/>
</dbReference>
<comment type="similarity">
    <text evidence="1">Belongs to the arsA ATPase family.</text>
</comment>
<evidence type="ECO:0000256" key="1">
    <source>
        <dbReference type="ARBA" id="ARBA00011040"/>
    </source>
</evidence>
<dbReference type="OMA" id="IGNNEPR"/>
<reference evidence="3" key="1">
    <citation type="submission" date="2022-10" db="EMBL/GenBank/DDBJ databases">
        <title>Novel sulphate-reducing endosymbionts in the free-living metamonad Anaeramoeba.</title>
        <authorList>
            <person name="Jerlstrom-Hultqvist J."/>
            <person name="Cepicka I."/>
            <person name="Gallot-Lavallee L."/>
            <person name="Salas-Leiva D."/>
            <person name="Curtis B.A."/>
            <person name="Zahonova K."/>
            <person name="Pipaliya S."/>
            <person name="Dacks J."/>
            <person name="Roger A.J."/>
        </authorList>
    </citation>
    <scope>NUCLEOTIDE SEQUENCE</scope>
    <source>
        <strain evidence="3">BMAN</strain>
    </source>
</reference>
<dbReference type="SUPFAM" id="SSF52540">
    <property type="entry name" value="P-loop containing nucleoside triphosphate hydrolases"/>
    <property type="match status" value="1"/>
</dbReference>
<dbReference type="CDD" id="cd02035">
    <property type="entry name" value="ArsA"/>
    <property type="match status" value="1"/>
</dbReference>
<dbReference type="Proteomes" id="UP001149090">
    <property type="component" value="Unassembled WGS sequence"/>
</dbReference>
<dbReference type="GO" id="GO:0071816">
    <property type="term" value="P:tail-anchored membrane protein insertion into ER membrane"/>
    <property type="evidence" value="ECO:0007669"/>
    <property type="project" value="TreeGrafter"/>
</dbReference>
<dbReference type="PANTHER" id="PTHR10803">
    <property type="entry name" value="ARSENICAL PUMP-DRIVING ATPASE ARSENITE-TRANSLOCATING ATPASE"/>
    <property type="match status" value="1"/>
</dbReference>
<dbReference type="NCBIfam" id="TIGR00345">
    <property type="entry name" value="GET3_arsA_TRC40"/>
    <property type="match status" value="1"/>
</dbReference>
<dbReference type="InterPro" id="IPR025723">
    <property type="entry name" value="ArsA/GET3_ATPase-like"/>
</dbReference>
<dbReference type="GO" id="GO:0016887">
    <property type="term" value="F:ATP hydrolysis activity"/>
    <property type="evidence" value="ECO:0007669"/>
    <property type="project" value="InterPro"/>
</dbReference>